<dbReference type="EMBL" id="JACGWJ010000014">
    <property type="protein sequence ID" value="KAL0374990.1"/>
    <property type="molecule type" value="Genomic_DNA"/>
</dbReference>
<feature type="compositionally biased region" description="Polar residues" evidence="1">
    <location>
        <begin position="69"/>
        <end position="87"/>
    </location>
</feature>
<reference evidence="2" key="2">
    <citation type="journal article" date="2024" name="Plant">
        <title>Genomic evolution and insights into agronomic trait innovations of Sesamum species.</title>
        <authorList>
            <person name="Miao H."/>
            <person name="Wang L."/>
            <person name="Qu L."/>
            <person name="Liu H."/>
            <person name="Sun Y."/>
            <person name="Le M."/>
            <person name="Wang Q."/>
            <person name="Wei S."/>
            <person name="Zheng Y."/>
            <person name="Lin W."/>
            <person name="Duan Y."/>
            <person name="Cao H."/>
            <person name="Xiong S."/>
            <person name="Wang X."/>
            <person name="Wei L."/>
            <person name="Li C."/>
            <person name="Ma Q."/>
            <person name="Ju M."/>
            <person name="Zhao R."/>
            <person name="Li G."/>
            <person name="Mu C."/>
            <person name="Tian Q."/>
            <person name="Mei H."/>
            <person name="Zhang T."/>
            <person name="Gao T."/>
            <person name="Zhang H."/>
        </authorList>
    </citation>
    <scope>NUCLEOTIDE SEQUENCE</scope>
    <source>
        <strain evidence="2">G02</strain>
    </source>
</reference>
<dbReference type="Gene3D" id="2.40.70.10">
    <property type="entry name" value="Acid Proteases"/>
    <property type="match status" value="1"/>
</dbReference>
<evidence type="ECO:0000256" key="1">
    <source>
        <dbReference type="SAM" id="MobiDB-lite"/>
    </source>
</evidence>
<comment type="caution">
    <text evidence="2">The sequence shown here is derived from an EMBL/GenBank/DDBJ whole genome shotgun (WGS) entry which is preliminary data.</text>
</comment>
<dbReference type="InterPro" id="IPR021109">
    <property type="entry name" value="Peptidase_aspartic_dom_sf"/>
</dbReference>
<dbReference type="AlphaFoldDB" id="A0AAW2R4G5"/>
<accession>A0AAW2R4G5</accession>
<dbReference type="PANTHER" id="PTHR12917:SF18">
    <property type="entry name" value="DNA DAMAGE-INDUCIBLE PROTEIN 1-LIKE"/>
    <property type="match status" value="1"/>
</dbReference>
<proteinExistence type="predicted"/>
<reference evidence="2" key="1">
    <citation type="submission" date="2020-06" db="EMBL/GenBank/DDBJ databases">
        <authorList>
            <person name="Li T."/>
            <person name="Hu X."/>
            <person name="Zhang T."/>
            <person name="Song X."/>
            <person name="Zhang H."/>
            <person name="Dai N."/>
            <person name="Sheng W."/>
            <person name="Hou X."/>
            <person name="Wei L."/>
        </authorList>
    </citation>
    <scope>NUCLEOTIDE SEQUENCE</scope>
    <source>
        <strain evidence="2">G02</strain>
        <tissue evidence="2">Leaf</tissue>
    </source>
</reference>
<feature type="region of interest" description="Disordered" evidence="1">
    <location>
        <begin position="54"/>
        <end position="126"/>
    </location>
</feature>
<evidence type="ECO:0000313" key="2">
    <source>
        <dbReference type="EMBL" id="KAL0374990.1"/>
    </source>
</evidence>
<sequence length="304" mass="33325">MQDYVKSFSTLMLDIRDMSEKDKLFTFIEGLKPWARLELQRQLVTDLGGYDSGRTVTDFASETRKDRQTTSSPAQNRGVGQSRSGLTPTEVGEAESPTLRLASLAKPVQPQAPVSGGNDPEEDEDNLGAISQWCNTLSHQVAAKKTVPPWAGKTTPALTRSHPEDEAQPRNPRKNGLIFVDVKIHGKPIRTMVDTGATHNYLASTEVERLGFVLEKGVGRVKVINLAAQPIAGVAKSVLIKVCPFESKTNLSVVVMDDFKLILGIDFLRDTRTAVLSHVDFLMMMEAKPCVIPTLAGRTGERNI</sequence>
<feature type="region of interest" description="Disordered" evidence="1">
    <location>
        <begin position="149"/>
        <end position="172"/>
    </location>
</feature>
<dbReference type="Pfam" id="PF13975">
    <property type="entry name" value="gag-asp_proteas"/>
    <property type="match status" value="1"/>
</dbReference>
<dbReference type="CDD" id="cd00303">
    <property type="entry name" value="retropepsin_like"/>
    <property type="match status" value="1"/>
</dbReference>
<dbReference type="PANTHER" id="PTHR12917">
    <property type="entry name" value="ASPARTYL PROTEASE DDI-RELATED"/>
    <property type="match status" value="1"/>
</dbReference>
<organism evidence="2">
    <name type="scientific">Sesamum radiatum</name>
    <name type="common">Black benniseed</name>
    <dbReference type="NCBI Taxonomy" id="300843"/>
    <lineage>
        <taxon>Eukaryota</taxon>
        <taxon>Viridiplantae</taxon>
        <taxon>Streptophyta</taxon>
        <taxon>Embryophyta</taxon>
        <taxon>Tracheophyta</taxon>
        <taxon>Spermatophyta</taxon>
        <taxon>Magnoliopsida</taxon>
        <taxon>eudicotyledons</taxon>
        <taxon>Gunneridae</taxon>
        <taxon>Pentapetalae</taxon>
        <taxon>asterids</taxon>
        <taxon>lamiids</taxon>
        <taxon>Lamiales</taxon>
        <taxon>Pedaliaceae</taxon>
        <taxon>Sesamum</taxon>
    </lineage>
</organism>
<protein>
    <submittedName>
        <fullName evidence="2">Uncharacterized protein</fullName>
    </submittedName>
</protein>
<name>A0AAW2R4G5_SESRA</name>
<gene>
    <name evidence="2" type="ORF">Sradi_3414700</name>
</gene>
<dbReference type="SUPFAM" id="SSF50630">
    <property type="entry name" value="Acid proteases"/>
    <property type="match status" value="1"/>
</dbReference>